<evidence type="ECO:0000313" key="1">
    <source>
        <dbReference type="EMBL" id="MCD9641089.1"/>
    </source>
</evidence>
<reference evidence="1 2" key="1">
    <citation type="journal article" date="2021" name="BMC Genomics">
        <title>Datura genome reveals duplications of psychoactive alkaloid biosynthetic genes and high mutation rate following tissue culture.</title>
        <authorList>
            <person name="Rajewski A."/>
            <person name="Carter-House D."/>
            <person name="Stajich J."/>
            <person name="Litt A."/>
        </authorList>
    </citation>
    <scope>NUCLEOTIDE SEQUENCE [LARGE SCALE GENOMIC DNA]</scope>
    <source>
        <strain evidence="1">AR-01</strain>
    </source>
</reference>
<proteinExistence type="predicted"/>
<evidence type="ECO:0000313" key="2">
    <source>
        <dbReference type="Proteomes" id="UP000823775"/>
    </source>
</evidence>
<accession>A0ABS8V326</accession>
<sequence>MTPKDTICFFCWEAVTLTQDVAKTMLSQGYVLGKGALGKAKAFDESHGLSATAVSKVADLSERTASPTSSVPGLKWPGPWIRGSYFPSSWMSSALAKLLKLPLIWVVGDSTNESVRAIAMQLRFFYMRMVLVDVVS</sequence>
<protein>
    <submittedName>
        <fullName evidence="1">Uncharacterized protein</fullName>
    </submittedName>
</protein>
<name>A0ABS8V326_DATST</name>
<dbReference type="Proteomes" id="UP000823775">
    <property type="component" value="Unassembled WGS sequence"/>
</dbReference>
<dbReference type="EMBL" id="JACEIK010003278">
    <property type="protein sequence ID" value="MCD9641089.1"/>
    <property type="molecule type" value="Genomic_DNA"/>
</dbReference>
<keyword evidence="2" id="KW-1185">Reference proteome</keyword>
<gene>
    <name evidence="1" type="ORF">HAX54_026961</name>
</gene>
<comment type="caution">
    <text evidence="1">The sequence shown here is derived from an EMBL/GenBank/DDBJ whole genome shotgun (WGS) entry which is preliminary data.</text>
</comment>
<organism evidence="1 2">
    <name type="scientific">Datura stramonium</name>
    <name type="common">Jimsonweed</name>
    <name type="synonym">Common thornapple</name>
    <dbReference type="NCBI Taxonomy" id="4076"/>
    <lineage>
        <taxon>Eukaryota</taxon>
        <taxon>Viridiplantae</taxon>
        <taxon>Streptophyta</taxon>
        <taxon>Embryophyta</taxon>
        <taxon>Tracheophyta</taxon>
        <taxon>Spermatophyta</taxon>
        <taxon>Magnoliopsida</taxon>
        <taxon>eudicotyledons</taxon>
        <taxon>Gunneridae</taxon>
        <taxon>Pentapetalae</taxon>
        <taxon>asterids</taxon>
        <taxon>lamiids</taxon>
        <taxon>Solanales</taxon>
        <taxon>Solanaceae</taxon>
        <taxon>Solanoideae</taxon>
        <taxon>Datureae</taxon>
        <taxon>Datura</taxon>
    </lineage>
</organism>